<feature type="domain" description="WAP" evidence="4">
    <location>
        <begin position="121"/>
        <end position="167"/>
    </location>
</feature>
<evidence type="ECO:0000256" key="2">
    <source>
        <dbReference type="ARBA" id="ARBA00023157"/>
    </source>
</evidence>
<dbReference type="InterPro" id="IPR050514">
    <property type="entry name" value="WAP_four-disulfide_core"/>
</dbReference>
<dbReference type="Pfam" id="PF00014">
    <property type="entry name" value="Kunitz_BPTI"/>
    <property type="match status" value="1"/>
</dbReference>
<dbReference type="PROSITE" id="PS00280">
    <property type="entry name" value="BPTI_KUNITZ_1"/>
    <property type="match status" value="1"/>
</dbReference>
<protein>
    <submittedName>
        <fullName evidence="5">Uncharacterized protein</fullName>
    </submittedName>
</protein>
<dbReference type="GO" id="GO:0045087">
    <property type="term" value="P:innate immune response"/>
    <property type="evidence" value="ECO:0007669"/>
    <property type="project" value="TreeGrafter"/>
</dbReference>
<dbReference type="SUPFAM" id="SSF57256">
    <property type="entry name" value="Elafin-like"/>
    <property type="match status" value="10"/>
</dbReference>
<dbReference type="PROSITE" id="PS50279">
    <property type="entry name" value="BPTI_KUNITZ_2"/>
    <property type="match status" value="1"/>
</dbReference>
<organism evidence="5 6">
    <name type="scientific">Chelydra serpentina</name>
    <name type="common">Snapping turtle</name>
    <name type="synonym">Testudo serpentina</name>
    <dbReference type="NCBI Taxonomy" id="8475"/>
    <lineage>
        <taxon>Eukaryota</taxon>
        <taxon>Metazoa</taxon>
        <taxon>Chordata</taxon>
        <taxon>Craniata</taxon>
        <taxon>Vertebrata</taxon>
        <taxon>Euteleostomi</taxon>
        <taxon>Archelosauria</taxon>
        <taxon>Testudinata</taxon>
        <taxon>Testudines</taxon>
        <taxon>Cryptodira</taxon>
        <taxon>Durocryptodira</taxon>
        <taxon>Americhelydia</taxon>
        <taxon>Chelydroidea</taxon>
        <taxon>Chelydridae</taxon>
        <taxon>Chelydra</taxon>
    </lineage>
</organism>
<dbReference type="InterPro" id="IPR036880">
    <property type="entry name" value="Kunitz_BPTI_sf"/>
</dbReference>
<keyword evidence="6" id="KW-1185">Reference proteome</keyword>
<dbReference type="Gene3D" id="4.10.75.10">
    <property type="entry name" value="Elafin-like"/>
    <property type="match status" value="10"/>
</dbReference>
<feature type="domain" description="BPTI/Kunitz inhibitor" evidence="3">
    <location>
        <begin position="314"/>
        <end position="364"/>
    </location>
</feature>
<feature type="domain" description="WAP" evidence="4">
    <location>
        <begin position="217"/>
        <end position="262"/>
    </location>
</feature>
<keyword evidence="1" id="KW-0732">Signal</keyword>
<dbReference type="SMART" id="SM00131">
    <property type="entry name" value="KU"/>
    <property type="match status" value="1"/>
</dbReference>
<evidence type="ECO:0000256" key="1">
    <source>
        <dbReference type="ARBA" id="ARBA00022729"/>
    </source>
</evidence>
<dbReference type="InterPro" id="IPR020901">
    <property type="entry name" value="Prtase_inh_Kunz-CS"/>
</dbReference>
<dbReference type="Ensembl" id="ENSCSRT00000020268.1">
    <property type="protein sequence ID" value="ENSCSRP00000019387.1"/>
    <property type="gene ID" value="ENSCSRG00000014791.1"/>
</dbReference>
<dbReference type="GO" id="GO:0004867">
    <property type="term" value="F:serine-type endopeptidase inhibitor activity"/>
    <property type="evidence" value="ECO:0007669"/>
    <property type="project" value="InterPro"/>
</dbReference>
<dbReference type="InterPro" id="IPR008197">
    <property type="entry name" value="WAP_dom"/>
</dbReference>
<reference evidence="5" key="1">
    <citation type="submission" date="2025-08" db="UniProtKB">
        <authorList>
            <consortium name="Ensembl"/>
        </authorList>
    </citation>
    <scope>IDENTIFICATION</scope>
</reference>
<feature type="domain" description="WAP" evidence="4">
    <location>
        <begin position="415"/>
        <end position="460"/>
    </location>
</feature>
<dbReference type="PANTHER" id="PTHR19441">
    <property type="entry name" value="WHEY ACDIC PROTEIN WAP"/>
    <property type="match status" value="1"/>
</dbReference>
<proteinExistence type="predicted"/>
<feature type="domain" description="WAP" evidence="4">
    <location>
        <begin position="168"/>
        <end position="215"/>
    </location>
</feature>
<dbReference type="CDD" id="cd00199">
    <property type="entry name" value="WAP"/>
    <property type="match status" value="1"/>
</dbReference>
<dbReference type="FunFam" id="4.10.410.10:FF:000020">
    <property type="entry name" value="Collagen, type VI, alpha 3"/>
    <property type="match status" value="1"/>
</dbReference>
<dbReference type="InterPro" id="IPR002223">
    <property type="entry name" value="Kunitz_BPTI"/>
</dbReference>
<feature type="domain" description="WAP" evidence="4">
    <location>
        <begin position="72"/>
        <end position="120"/>
    </location>
</feature>
<evidence type="ECO:0000313" key="6">
    <source>
        <dbReference type="Proteomes" id="UP000694403"/>
    </source>
</evidence>
<keyword evidence="2" id="KW-1015">Disulfide bond</keyword>
<feature type="domain" description="WAP" evidence="4">
    <location>
        <begin position="263"/>
        <end position="310"/>
    </location>
</feature>
<evidence type="ECO:0000259" key="4">
    <source>
        <dbReference type="PROSITE" id="PS51390"/>
    </source>
</evidence>
<dbReference type="SUPFAM" id="SSF57362">
    <property type="entry name" value="BPTI-like"/>
    <property type="match status" value="1"/>
</dbReference>
<dbReference type="AlphaFoldDB" id="A0A8C3SVJ6"/>
<dbReference type="SMART" id="SM00217">
    <property type="entry name" value="WAP"/>
    <property type="match status" value="10"/>
</dbReference>
<reference evidence="5" key="2">
    <citation type="submission" date="2025-09" db="UniProtKB">
        <authorList>
            <consortium name="Ensembl"/>
        </authorList>
    </citation>
    <scope>IDENTIFICATION</scope>
</reference>
<accession>A0A8C3SVJ6</accession>
<dbReference type="GO" id="GO:0019731">
    <property type="term" value="P:antibacterial humoral response"/>
    <property type="evidence" value="ECO:0007669"/>
    <property type="project" value="TreeGrafter"/>
</dbReference>
<evidence type="ECO:0000313" key="5">
    <source>
        <dbReference type="Ensembl" id="ENSCSRP00000019387.1"/>
    </source>
</evidence>
<dbReference type="PANTHER" id="PTHR19441:SF30">
    <property type="entry name" value="ELAFIN"/>
    <property type="match status" value="1"/>
</dbReference>
<dbReference type="PRINTS" id="PR00003">
    <property type="entry name" value="4DISULPHCORE"/>
</dbReference>
<dbReference type="GO" id="GO:0005615">
    <property type="term" value="C:extracellular space"/>
    <property type="evidence" value="ECO:0007669"/>
    <property type="project" value="TreeGrafter"/>
</dbReference>
<feature type="domain" description="WAP" evidence="4">
    <location>
        <begin position="366"/>
        <end position="414"/>
    </location>
</feature>
<feature type="domain" description="WAP" evidence="4">
    <location>
        <begin position="475"/>
        <end position="522"/>
    </location>
</feature>
<evidence type="ECO:0000259" key="3">
    <source>
        <dbReference type="PROSITE" id="PS50279"/>
    </source>
</evidence>
<dbReference type="Pfam" id="PF00095">
    <property type="entry name" value="WAP"/>
    <property type="match status" value="11"/>
</dbReference>
<dbReference type="Proteomes" id="UP000694403">
    <property type="component" value="Unplaced"/>
</dbReference>
<name>A0A8C3SVJ6_CHESE</name>
<sequence>MSDQSCPGNEKCCNTGHMRTCLLPDTVNPGYCPEPNTGLAQPCLVSCQNDSACAGGAKCCAEGCRVRCRSAQPARPGVCPQRRVSQDFTPCTNQCGDDRQCSEGQKCCFAGCGLACMSPYTEKAGVCPAVHLEQPQGLCLDACLDDADCPGDQKCCATGCGSKCRGPLPVRPGLCPAVAQRFLVSCLRTCRSDSDCPAAQKCCSNGCGRLCMAPVLVRPGLCPARAPEGSEDPCSFRCLKDSDCPGDGKCCLISCGRACLSPTQVKPGACPAALRGSLGPCVEGCRSDSDCRKAEKCCSTGCGHVCKPPSEDICQLPAEMGICDADLPRFFYNTSSGACDRFIYGGCRGNPNNFEGEAECLQACGGPVRPGICPAPAGAGQADECFAPCSKDSDCSTGEKCCRLSCGRACAPPVQVKPGRCRRTLFVCMGAITAKCDTDAECPGTHKCCPVGCARKCAPAETAPRGSDSLPPARDWVRPGTCPPDPVRCAHSAPAHCSSDPECPGEQKCCYMACRFRCVDPAEEKPGYCPVLGPVGLNLGQSCRPCLANRSCSTCFQDADCPGLEKCCPGRCGTRCWEPVSSKRTYDRPYRVGPVVPLAPYPVLTEARPSFWQSGV</sequence>
<feature type="domain" description="WAP" evidence="4">
    <location>
        <begin position="524"/>
        <end position="580"/>
    </location>
</feature>
<dbReference type="PROSITE" id="PS51390">
    <property type="entry name" value="WAP"/>
    <property type="match status" value="9"/>
</dbReference>
<dbReference type="Gene3D" id="4.10.410.10">
    <property type="entry name" value="Pancreatic trypsin inhibitor Kunitz domain"/>
    <property type="match status" value="1"/>
</dbReference>
<dbReference type="InterPro" id="IPR036645">
    <property type="entry name" value="Elafin-like_sf"/>
</dbReference>
<dbReference type="PRINTS" id="PR00759">
    <property type="entry name" value="BASICPTASE"/>
</dbReference>